<evidence type="ECO:0000256" key="1">
    <source>
        <dbReference type="ARBA" id="ARBA00009477"/>
    </source>
</evidence>
<feature type="chain" id="PRO_5046877099" evidence="3">
    <location>
        <begin position="20"/>
        <end position="406"/>
    </location>
</feature>
<dbReference type="Gene3D" id="2.40.50.100">
    <property type="match status" value="1"/>
</dbReference>
<dbReference type="PANTHER" id="PTHR30158">
    <property type="entry name" value="ACRA/E-RELATED COMPONENT OF DRUG EFFLUX TRANSPORTER"/>
    <property type="match status" value="1"/>
</dbReference>
<feature type="domain" description="YknX-like C-terminal permuted SH3-like" evidence="6">
    <location>
        <begin position="320"/>
        <end position="388"/>
    </location>
</feature>
<reference evidence="7 8" key="1">
    <citation type="submission" date="2019-02" db="EMBL/GenBank/DDBJ databases">
        <title>Deep-cultivation of Planctomycetes and their phenomic and genomic characterization uncovers novel biology.</title>
        <authorList>
            <person name="Wiegand S."/>
            <person name="Jogler M."/>
            <person name="Boedeker C."/>
            <person name="Pinto D."/>
            <person name="Vollmers J."/>
            <person name="Rivas-Marin E."/>
            <person name="Kohn T."/>
            <person name="Peeters S.H."/>
            <person name="Heuer A."/>
            <person name="Rast P."/>
            <person name="Oberbeckmann S."/>
            <person name="Bunk B."/>
            <person name="Jeske O."/>
            <person name="Meyerdierks A."/>
            <person name="Storesund J.E."/>
            <person name="Kallscheuer N."/>
            <person name="Luecker S."/>
            <person name="Lage O.M."/>
            <person name="Pohl T."/>
            <person name="Merkel B.J."/>
            <person name="Hornburger P."/>
            <person name="Mueller R.-W."/>
            <person name="Bruemmer F."/>
            <person name="Labrenz M."/>
            <person name="Spormann A.M."/>
            <person name="Op den Camp H."/>
            <person name="Overmann J."/>
            <person name="Amann R."/>
            <person name="Jetten M.S.M."/>
            <person name="Mascher T."/>
            <person name="Medema M.H."/>
            <person name="Devos D.P."/>
            <person name="Kaster A.-K."/>
            <person name="Ovreas L."/>
            <person name="Rohde M."/>
            <person name="Galperin M.Y."/>
            <person name="Jogler C."/>
        </authorList>
    </citation>
    <scope>NUCLEOTIDE SEQUENCE [LARGE SCALE GENOMIC DNA]</scope>
    <source>
        <strain evidence="7 8">TBK1r</strain>
    </source>
</reference>
<feature type="signal peptide" evidence="3">
    <location>
        <begin position="1"/>
        <end position="19"/>
    </location>
</feature>
<dbReference type="SUPFAM" id="SSF111369">
    <property type="entry name" value="HlyD-like secretion proteins"/>
    <property type="match status" value="1"/>
</dbReference>
<evidence type="ECO:0000313" key="7">
    <source>
        <dbReference type="EMBL" id="QDV85061.1"/>
    </source>
</evidence>
<organism evidence="7 8">
    <name type="scientific">Stieleria magnilauensis</name>
    <dbReference type="NCBI Taxonomy" id="2527963"/>
    <lineage>
        <taxon>Bacteria</taxon>
        <taxon>Pseudomonadati</taxon>
        <taxon>Planctomycetota</taxon>
        <taxon>Planctomycetia</taxon>
        <taxon>Pirellulales</taxon>
        <taxon>Pirellulaceae</taxon>
        <taxon>Stieleria</taxon>
    </lineage>
</organism>
<dbReference type="Gene3D" id="2.40.30.170">
    <property type="match status" value="1"/>
</dbReference>
<keyword evidence="3" id="KW-0732">Signal</keyword>
<feature type="domain" description="Multidrug resistance protein MdtA-like beta-barrel" evidence="5">
    <location>
        <begin position="231"/>
        <end position="315"/>
    </location>
</feature>
<evidence type="ECO:0000313" key="8">
    <source>
        <dbReference type="Proteomes" id="UP000318081"/>
    </source>
</evidence>
<feature type="compositionally biased region" description="Basic and acidic residues" evidence="2">
    <location>
        <begin position="31"/>
        <end position="70"/>
    </location>
</feature>
<dbReference type="Gene3D" id="2.40.420.20">
    <property type="match status" value="1"/>
</dbReference>
<dbReference type="EMBL" id="CP036432">
    <property type="protein sequence ID" value="QDV85061.1"/>
    <property type="molecule type" value="Genomic_DNA"/>
</dbReference>
<name>A0ABX5XTC5_9BACT</name>
<dbReference type="Pfam" id="PF25917">
    <property type="entry name" value="BSH_RND"/>
    <property type="match status" value="1"/>
</dbReference>
<evidence type="ECO:0000259" key="5">
    <source>
        <dbReference type="Pfam" id="PF25944"/>
    </source>
</evidence>
<feature type="domain" description="Multidrug resistance protein MdtA-like barrel-sandwich hybrid" evidence="4">
    <location>
        <begin position="100"/>
        <end position="221"/>
    </location>
</feature>
<sequence length="406" mass="45213">MRVKLIVAALFAIGSLSMASVDKLKETYHESFGSHDSGREHVDDSTGSHELPLHDGEQHSAGEHSGGEHHAQHRITVTSPVAKDVMLTQQYVCQIHSRRHIEICSLESGYLKEIGVSEGQKVQAGQTMFRIQSTLYEARLDADLAEAQLAQVEYDNTESLVQQNIVSPQELKLSKAKLAKALANVKLAQAEMNFTDIKAPFDGIVDRLHEQEGSLVDEGAMLTTMSDNSVMWVYFNVPESRYLEYQAAMNAGQGQDRLNVQLKLANHTVFGHPGKIGAIEADFDSETGNIAFRADFPNPEGLLRHGQTGTVLIHEVEKDAIVIPQRATFEILAKKYVYVIDEDGVVHQREIVIQNEKDDIFLVAEGLEAGEKIVLEGIRQVRDGERIEYEFEEPETVLANLKYHAE</sequence>
<evidence type="ECO:0000256" key="2">
    <source>
        <dbReference type="SAM" id="MobiDB-lite"/>
    </source>
</evidence>
<dbReference type="InterPro" id="IPR058626">
    <property type="entry name" value="MdtA-like_b-barrel"/>
</dbReference>
<accession>A0ABX5XTC5</accession>
<keyword evidence="8" id="KW-1185">Reference proteome</keyword>
<dbReference type="PANTHER" id="PTHR30158:SF23">
    <property type="entry name" value="MULTIDRUG RESISTANCE PROTEIN MEXA"/>
    <property type="match status" value="1"/>
</dbReference>
<gene>
    <name evidence="7" type="primary">ttgG_2</name>
    <name evidence="7" type="ORF">TBK1r_40150</name>
</gene>
<evidence type="ECO:0000256" key="3">
    <source>
        <dbReference type="SAM" id="SignalP"/>
    </source>
</evidence>
<dbReference type="Gene3D" id="1.10.287.470">
    <property type="entry name" value="Helix hairpin bin"/>
    <property type="match status" value="1"/>
</dbReference>
<dbReference type="InterPro" id="IPR058625">
    <property type="entry name" value="MdtA-like_BSH"/>
</dbReference>
<protein>
    <submittedName>
        <fullName evidence="7">Toluene efflux pump periplasmic linker protein TtgG</fullName>
    </submittedName>
</protein>
<dbReference type="InterPro" id="IPR058637">
    <property type="entry name" value="YknX-like_C"/>
</dbReference>
<dbReference type="Pfam" id="PF25944">
    <property type="entry name" value="Beta-barrel_RND"/>
    <property type="match status" value="1"/>
</dbReference>
<feature type="region of interest" description="Disordered" evidence="2">
    <location>
        <begin position="31"/>
        <end position="73"/>
    </location>
</feature>
<dbReference type="Proteomes" id="UP000318081">
    <property type="component" value="Chromosome"/>
</dbReference>
<proteinExistence type="inferred from homology"/>
<dbReference type="NCBIfam" id="TIGR01730">
    <property type="entry name" value="RND_mfp"/>
    <property type="match status" value="1"/>
</dbReference>
<comment type="similarity">
    <text evidence="1">Belongs to the membrane fusion protein (MFP) (TC 8.A.1) family.</text>
</comment>
<evidence type="ECO:0000259" key="6">
    <source>
        <dbReference type="Pfam" id="PF25989"/>
    </source>
</evidence>
<evidence type="ECO:0000259" key="4">
    <source>
        <dbReference type="Pfam" id="PF25917"/>
    </source>
</evidence>
<dbReference type="InterPro" id="IPR006143">
    <property type="entry name" value="RND_pump_MFP"/>
</dbReference>
<dbReference type="RefSeq" id="WP_419580155.1">
    <property type="nucleotide sequence ID" value="NZ_CP036432.1"/>
</dbReference>
<dbReference type="Pfam" id="PF25989">
    <property type="entry name" value="YknX_C"/>
    <property type="match status" value="1"/>
</dbReference>